<feature type="compositionally biased region" description="Acidic residues" evidence="1">
    <location>
        <begin position="183"/>
        <end position="232"/>
    </location>
</feature>
<comment type="caution">
    <text evidence="2">The sequence shown here is derived from an EMBL/GenBank/DDBJ whole genome shotgun (WGS) entry which is preliminary data.</text>
</comment>
<accession>A0A0F0KP39</accession>
<dbReference type="GeneID" id="94445174"/>
<gene>
    <name evidence="2" type="ORF">RN50_01988</name>
</gene>
<keyword evidence="3" id="KW-1185">Reference proteome</keyword>
<dbReference type="PROSITE" id="PS00018">
    <property type="entry name" value="EF_HAND_1"/>
    <property type="match status" value="1"/>
</dbReference>
<proteinExistence type="predicted"/>
<evidence type="ECO:0000313" key="3">
    <source>
        <dbReference type="Proteomes" id="UP000033572"/>
    </source>
</evidence>
<sequence>MTSKPEPDRRLLGAHDLALSALHEITPASTVGPAADYRAEDDGSVSLRFENRLPGYPGWYWTVTVARVEDAEPTVLELELLPGDGALLAPEWVPWAERLADYRAHQVELAAQAAAAEEGDASASADDDASDDELDDDDELEDDELEDDELDDDDDEDDEDDDDDLDEDDLAAVPRELHAGDLDGVDIDELDDSAADDESDDSDDESDDDESEDDDLDTDDLESDEGASDDEE</sequence>
<dbReference type="PATRIC" id="fig|104336.4.peg.2026"/>
<dbReference type="KEGG" id="mfol:DXT68_12285"/>
<evidence type="ECO:0000256" key="1">
    <source>
        <dbReference type="SAM" id="MobiDB-lite"/>
    </source>
</evidence>
<dbReference type="EMBL" id="JYIU01000042">
    <property type="protein sequence ID" value="KJL21021.1"/>
    <property type="molecule type" value="Genomic_DNA"/>
</dbReference>
<dbReference type="RefSeq" id="WP_045254341.1">
    <property type="nucleotide sequence ID" value="NZ_CP031425.1"/>
</dbReference>
<dbReference type="Proteomes" id="UP000033572">
    <property type="component" value="Unassembled WGS sequence"/>
</dbReference>
<feature type="compositionally biased region" description="Acidic residues" evidence="1">
    <location>
        <begin position="117"/>
        <end position="170"/>
    </location>
</feature>
<evidence type="ECO:0008006" key="4">
    <source>
        <dbReference type="Google" id="ProtNLM"/>
    </source>
</evidence>
<evidence type="ECO:0000313" key="2">
    <source>
        <dbReference type="EMBL" id="KJL21021.1"/>
    </source>
</evidence>
<dbReference type="InterPro" id="IPR021391">
    <property type="entry name" value="DUF3027"/>
</dbReference>
<reference evidence="2 3" key="1">
    <citation type="submission" date="2015-02" db="EMBL/GenBank/DDBJ databases">
        <title>Draft genome sequences of ten Microbacterium spp. with emphasis on heavy metal contaminated environments.</title>
        <authorList>
            <person name="Corretto E."/>
        </authorList>
    </citation>
    <scope>NUCLEOTIDE SEQUENCE [LARGE SCALE GENOMIC DNA]</scope>
    <source>
        <strain evidence="2 3">DSM 12966</strain>
    </source>
</reference>
<name>A0A0F0KP39_9MICO</name>
<organism evidence="2 3">
    <name type="scientific">Microbacterium foliorum</name>
    <dbReference type="NCBI Taxonomy" id="104336"/>
    <lineage>
        <taxon>Bacteria</taxon>
        <taxon>Bacillati</taxon>
        <taxon>Actinomycetota</taxon>
        <taxon>Actinomycetes</taxon>
        <taxon>Micrococcales</taxon>
        <taxon>Microbacteriaceae</taxon>
        <taxon>Microbacterium</taxon>
    </lineage>
</organism>
<dbReference type="AlphaFoldDB" id="A0A0F0KP39"/>
<dbReference type="Pfam" id="PF11228">
    <property type="entry name" value="DUF3027"/>
    <property type="match status" value="1"/>
</dbReference>
<protein>
    <recommendedName>
        <fullName evidence="4">DUF3027 domain-containing protein</fullName>
    </recommendedName>
</protein>
<dbReference type="InterPro" id="IPR018247">
    <property type="entry name" value="EF_Hand_1_Ca_BS"/>
</dbReference>
<feature type="region of interest" description="Disordered" evidence="1">
    <location>
        <begin position="111"/>
        <end position="232"/>
    </location>
</feature>